<sequence>MTPSMSFGSSPHLTTTTFIKGVEKVGRQDINFDALEYNNLNLIQSKLIILFFSTTFPAPQPTLLNCSPEEAVSPKMWVGPTLRVFGIIWTLGSSL</sequence>
<protein>
    <submittedName>
        <fullName evidence="1">Uncharacterized protein</fullName>
    </submittedName>
</protein>
<gene>
    <name evidence="1" type="ORF">Syun_028695</name>
</gene>
<dbReference type="Proteomes" id="UP001420932">
    <property type="component" value="Unassembled WGS sequence"/>
</dbReference>
<organism evidence="1 2">
    <name type="scientific">Stephania yunnanensis</name>
    <dbReference type="NCBI Taxonomy" id="152371"/>
    <lineage>
        <taxon>Eukaryota</taxon>
        <taxon>Viridiplantae</taxon>
        <taxon>Streptophyta</taxon>
        <taxon>Embryophyta</taxon>
        <taxon>Tracheophyta</taxon>
        <taxon>Spermatophyta</taxon>
        <taxon>Magnoliopsida</taxon>
        <taxon>Ranunculales</taxon>
        <taxon>Menispermaceae</taxon>
        <taxon>Menispermoideae</taxon>
        <taxon>Cissampelideae</taxon>
        <taxon>Stephania</taxon>
    </lineage>
</organism>
<proteinExistence type="predicted"/>
<dbReference type="AlphaFoldDB" id="A0AAP0E4A3"/>
<evidence type="ECO:0000313" key="2">
    <source>
        <dbReference type="Proteomes" id="UP001420932"/>
    </source>
</evidence>
<reference evidence="1 2" key="1">
    <citation type="submission" date="2024-01" db="EMBL/GenBank/DDBJ databases">
        <title>Genome assemblies of Stephania.</title>
        <authorList>
            <person name="Yang L."/>
        </authorList>
    </citation>
    <scope>NUCLEOTIDE SEQUENCE [LARGE SCALE GENOMIC DNA]</scope>
    <source>
        <strain evidence="1">YNDBR</strain>
        <tissue evidence="1">Leaf</tissue>
    </source>
</reference>
<keyword evidence="2" id="KW-1185">Reference proteome</keyword>
<dbReference type="EMBL" id="JBBNAF010000013">
    <property type="protein sequence ID" value="KAK9086301.1"/>
    <property type="molecule type" value="Genomic_DNA"/>
</dbReference>
<name>A0AAP0E4A3_9MAGN</name>
<comment type="caution">
    <text evidence="1">The sequence shown here is derived from an EMBL/GenBank/DDBJ whole genome shotgun (WGS) entry which is preliminary data.</text>
</comment>
<evidence type="ECO:0000313" key="1">
    <source>
        <dbReference type="EMBL" id="KAK9086301.1"/>
    </source>
</evidence>
<accession>A0AAP0E4A3</accession>